<dbReference type="GO" id="GO:0003677">
    <property type="term" value="F:DNA binding"/>
    <property type="evidence" value="ECO:0007669"/>
    <property type="project" value="InterPro"/>
</dbReference>
<feature type="region of interest" description="Disordered" evidence="1">
    <location>
        <begin position="4670"/>
        <end position="4703"/>
    </location>
</feature>
<keyword evidence="4" id="KW-1185">Reference proteome</keyword>
<feature type="compositionally biased region" description="Basic residues" evidence="1">
    <location>
        <begin position="1545"/>
        <end position="1562"/>
    </location>
</feature>
<feature type="compositionally biased region" description="Basic and acidic residues" evidence="1">
    <location>
        <begin position="1044"/>
        <end position="1056"/>
    </location>
</feature>
<dbReference type="Proteomes" id="UP001249851">
    <property type="component" value="Unassembled WGS sequence"/>
</dbReference>
<feature type="compositionally biased region" description="Polar residues" evidence="1">
    <location>
        <begin position="235"/>
        <end position="260"/>
    </location>
</feature>
<feature type="compositionally biased region" description="Basic residues" evidence="1">
    <location>
        <begin position="1363"/>
        <end position="1374"/>
    </location>
</feature>
<feature type="compositionally biased region" description="Low complexity" evidence="1">
    <location>
        <begin position="3987"/>
        <end position="4000"/>
    </location>
</feature>
<feature type="compositionally biased region" description="Basic residues" evidence="1">
    <location>
        <begin position="3220"/>
        <end position="3238"/>
    </location>
</feature>
<feature type="region of interest" description="Disordered" evidence="1">
    <location>
        <begin position="103"/>
        <end position="420"/>
    </location>
</feature>
<proteinExistence type="predicted"/>
<feature type="compositionally biased region" description="Low complexity" evidence="1">
    <location>
        <begin position="279"/>
        <end position="294"/>
    </location>
</feature>
<feature type="compositionally biased region" description="Basic residues" evidence="1">
    <location>
        <begin position="2264"/>
        <end position="2301"/>
    </location>
</feature>
<feature type="compositionally biased region" description="Polar residues" evidence="1">
    <location>
        <begin position="962"/>
        <end position="974"/>
    </location>
</feature>
<feature type="compositionally biased region" description="Basic and acidic residues" evidence="1">
    <location>
        <begin position="2537"/>
        <end position="2546"/>
    </location>
</feature>
<evidence type="ECO:0000313" key="3">
    <source>
        <dbReference type="EMBL" id="KAK2572647.1"/>
    </source>
</evidence>
<name>A0AAD9R3T9_ACRCE</name>
<accession>A0AAD9R3T9</accession>
<feature type="region of interest" description="Disordered" evidence="1">
    <location>
        <begin position="1871"/>
        <end position="1896"/>
    </location>
</feature>
<keyword evidence="2" id="KW-0732">Signal</keyword>
<gene>
    <name evidence="3" type="ORF">P5673_001621</name>
</gene>
<feature type="compositionally biased region" description="Polar residues" evidence="1">
    <location>
        <begin position="4501"/>
        <end position="4532"/>
    </location>
</feature>
<feature type="compositionally biased region" description="Polar residues" evidence="1">
    <location>
        <begin position="150"/>
        <end position="162"/>
    </location>
</feature>
<feature type="compositionally biased region" description="Polar residues" evidence="1">
    <location>
        <begin position="196"/>
        <end position="221"/>
    </location>
</feature>
<feature type="compositionally biased region" description="Basic and acidic residues" evidence="1">
    <location>
        <begin position="3404"/>
        <end position="3438"/>
    </location>
</feature>
<feature type="compositionally biased region" description="Basic residues" evidence="1">
    <location>
        <begin position="2441"/>
        <end position="2450"/>
    </location>
</feature>
<dbReference type="GO" id="GO:0000122">
    <property type="term" value="P:negative regulation of transcription by RNA polymerase II"/>
    <property type="evidence" value="ECO:0007669"/>
    <property type="project" value="TreeGrafter"/>
</dbReference>
<feature type="compositionally biased region" description="Basic residues" evidence="1">
    <location>
        <begin position="3963"/>
        <end position="3972"/>
    </location>
</feature>
<organism evidence="3 4">
    <name type="scientific">Acropora cervicornis</name>
    <name type="common">Staghorn coral</name>
    <dbReference type="NCBI Taxonomy" id="6130"/>
    <lineage>
        <taxon>Eukaryota</taxon>
        <taxon>Metazoa</taxon>
        <taxon>Cnidaria</taxon>
        <taxon>Anthozoa</taxon>
        <taxon>Hexacorallia</taxon>
        <taxon>Scleractinia</taxon>
        <taxon>Astrocoeniina</taxon>
        <taxon>Acroporidae</taxon>
        <taxon>Acropora</taxon>
    </lineage>
</organism>
<evidence type="ECO:0000256" key="2">
    <source>
        <dbReference type="SAM" id="SignalP"/>
    </source>
</evidence>
<feature type="region of interest" description="Disordered" evidence="1">
    <location>
        <begin position="960"/>
        <end position="980"/>
    </location>
</feature>
<feature type="region of interest" description="Disordered" evidence="1">
    <location>
        <begin position="1031"/>
        <end position="1065"/>
    </location>
</feature>
<feature type="compositionally biased region" description="Basic and acidic residues" evidence="1">
    <location>
        <begin position="2248"/>
        <end position="2262"/>
    </location>
</feature>
<feature type="compositionally biased region" description="Basic and acidic residues" evidence="1">
    <location>
        <begin position="381"/>
        <end position="392"/>
    </location>
</feature>
<feature type="compositionally biased region" description="Basic and acidic residues" evidence="1">
    <location>
        <begin position="119"/>
        <end position="128"/>
    </location>
</feature>
<feature type="region of interest" description="Disordered" evidence="1">
    <location>
        <begin position="2403"/>
        <end position="2455"/>
    </location>
</feature>
<dbReference type="EMBL" id="JARQWQ010000003">
    <property type="protein sequence ID" value="KAK2572647.1"/>
    <property type="molecule type" value="Genomic_DNA"/>
</dbReference>
<reference evidence="3" key="2">
    <citation type="journal article" date="2023" name="Science">
        <title>Genomic signatures of disease resistance in endangered staghorn corals.</title>
        <authorList>
            <person name="Vollmer S.V."/>
            <person name="Selwyn J.D."/>
            <person name="Despard B.A."/>
            <person name="Roesel C.L."/>
        </authorList>
    </citation>
    <scope>NUCLEOTIDE SEQUENCE</scope>
    <source>
        <strain evidence="3">K2</strain>
    </source>
</reference>
<feature type="region of interest" description="Disordered" evidence="1">
    <location>
        <begin position="789"/>
        <end position="811"/>
    </location>
</feature>
<feature type="region of interest" description="Disordered" evidence="1">
    <location>
        <begin position="1177"/>
        <end position="1219"/>
    </location>
</feature>
<feature type="compositionally biased region" description="Basic and acidic residues" evidence="1">
    <location>
        <begin position="3803"/>
        <end position="3833"/>
    </location>
</feature>
<dbReference type="GO" id="GO:0005730">
    <property type="term" value="C:nucleolus"/>
    <property type="evidence" value="ECO:0007669"/>
    <property type="project" value="TreeGrafter"/>
</dbReference>
<feature type="compositionally biased region" description="Basic and acidic residues" evidence="1">
    <location>
        <begin position="4483"/>
        <end position="4498"/>
    </location>
</feature>
<feature type="compositionally biased region" description="Low complexity" evidence="1">
    <location>
        <begin position="163"/>
        <end position="172"/>
    </location>
</feature>
<feature type="region of interest" description="Disordered" evidence="1">
    <location>
        <begin position="3619"/>
        <end position="3648"/>
    </location>
</feature>
<reference evidence="3" key="1">
    <citation type="journal article" date="2023" name="G3 (Bethesda)">
        <title>Whole genome assembly and annotation of the endangered Caribbean coral Acropora cervicornis.</title>
        <authorList>
            <person name="Selwyn J.D."/>
            <person name="Vollmer S.V."/>
        </authorList>
    </citation>
    <scope>NUCLEOTIDE SEQUENCE</scope>
    <source>
        <strain evidence="3">K2</strain>
    </source>
</reference>
<dbReference type="InterPro" id="IPR039999">
    <property type="entry name" value="LYAR"/>
</dbReference>
<feature type="region of interest" description="Disordered" evidence="1">
    <location>
        <begin position="4448"/>
        <end position="4570"/>
    </location>
</feature>
<feature type="signal peptide" evidence="2">
    <location>
        <begin position="1"/>
        <end position="30"/>
    </location>
</feature>
<feature type="region of interest" description="Disordered" evidence="1">
    <location>
        <begin position="1529"/>
        <end position="1577"/>
    </location>
</feature>
<feature type="compositionally biased region" description="Basic residues" evidence="1">
    <location>
        <begin position="789"/>
        <end position="801"/>
    </location>
</feature>
<feature type="region of interest" description="Disordered" evidence="1">
    <location>
        <begin position="3958"/>
        <end position="4000"/>
    </location>
</feature>
<feature type="compositionally biased region" description="Low complexity" evidence="1">
    <location>
        <begin position="4554"/>
        <end position="4570"/>
    </location>
</feature>
<feature type="compositionally biased region" description="Basic and acidic residues" evidence="1">
    <location>
        <begin position="3210"/>
        <end position="3219"/>
    </location>
</feature>
<feature type="region of interest" description="Disordered" evidence="1">
    <location>
        <begin position="2880"/>
        <end position="2918"/>
    </location>
</feature>
<feature type="compositionally biased region" description="Polar residues" evidence="1">
    <location>
        <begin position="2699"/>
        <end position="2709"/>
    </location>
</feature>
<feature type="compositionally biased region" description="Polar residues" evidence="1">
    <location>
        <begin position="1187"/>
        <end position="1198"/>
    </location>
</feature>
<feature type="region of interest" description="Disordered" evidence="1">
    <location>
        <begin position="5454"/>
        <end position="5504"/>
    </location>
</feature>
<feature type="region of interest" description="Disordered" evidence="1">
    <location>
        <begin position="3384"/>
        <end position="3442"/>
    </location>
</feature>
<feature type="compositionally biased region" description="Basic residues" evidence="1">
    <location>
        <begin position="4680"/>
        <end position="4691"/>
    </location>
</feature>
<dbReference type="GO" id="GO:0006364">
    <property type="term" value="P:rRNA processing"/>
    <property type="evidence" value="ECO:0007669"/>
    <property type="project" value="TreeGrafter"/>
</dbReference>
<feature type="region of interest" description="Disordered" evidence="1">
    <location>
        <begin position="3791"/>
        <end position="3833"/>
    </location>
</feature>
<evidence type="ECO:0000256" key="1">
    <source>
        <dbReference type="SAM" id="MobiDB-lite"/>
    </source>
</evidence>
<evidence type="ECO:0000313" key="4">
    <source>
        <dbReference type="Proteomes" id="UP001249851"/>
    </source>
</evidence>
<comment type="caution">
    <text evidence="3">The sequence shown here is derived from an EMBL/GenBank/DDBJ whole genome shotgun (WGS) entry which is preliminary data.</text>
</comment>
<feature type="region of interest" description="Disordered" evidence="1">
    <location>
        <begin position="1715"/>
        <end position="1773"/>
    </location>
</feature>
<feature type="compositionally biased region" description="Low complexity" evidence="1">
    <location>
        <begin position="401"/>
        <end position="416"/>
    </location>
</feature>
<feature type="region of interest" description="Disordered" evidence="1">
    <location>
        <begin position="4038"/>
        <end position="4065"/>
    </location>
</feature>
<feature type="region of interest" description="Disordered" evidence="1">
    <location>
        <begin position="3210"/>
        <end position="3269"/>
    </location>
</feature>
<feature type="chain" id="PRO_5042081860" evidence="2">
    <location>
        <begin position="31"/>
        <end position="5504"/>
    </location>
</feature>
<feature type="compositionally biased region" description="Basic residues" evidence="1">
    <location>
        <begin position="2730"/>
        <end position="2744"/>
    </location>
</feature>
<feature type="compositionally biased region" description="Basic and acidic residues" evidence="1">
    <location>
        <begin position="1565"/>
        <end position="1574"/>
    </location>
</feature>
<feature type="region of interest" description="Disordered" evidence="1">
    <location>
        <begin position="2699"/>
        <end position="2745"/>
    </location>
</feature>
<sequence>MFGRSPPNILATLILSLLVLIQFYSSPTQAKPHQRRDFLSTYTAGTNEGVYERDWQNIVYLKNSEEGEIQKRSPAEVEDQIFEVSQAKTLGVGAKKREGIETPIKALTSDSSLDLPRPNAEENVRSKVDQPSNESLGVEAEQENKAAGDGSSTQRSTGDNDTSSMSTQSESSVGHENDISSASAENLDYAKDKQTAMESDNASATQDKADSSKVSANSDLISENDKGQMEHKSELTNSVDENAQVRSVQESATTRNNIGNVPSDKSDTTEENQPRSGPSSTTKTQQQSQTTIIKTVDKQPESGVSKGTIAKSETSGLISGSEKQEVPTETGPSLKKSSANEEHKPINNNPNPPHTETTSAEPIRDTLGNSGSEIVTTHRRREPELDSEKDTWAKPANDPAGEPTGETSSETSSGPEVGHFQVDDKSADLEINANSAGVKVKAKPASLQVVSRPGSHSASGAQERSFFGHYHYPPFHVHHHWFPLMRRNYGHLHRRHFFNPYSPFAERRNFDSFYGEAPFYRRHLPYWYPHRHRHHFYDSYLYERSRLEEPDEFSRHRRRRHKRRFRHFSRPYRRQFYNNNIPIMNGMDAPPMGVAPEEGTMPQLPIGPVAPYTQRKNIVTPMPPPINVAGNPPPGILGGMNAAMFGMNGIDNLNEINSMNSAFNGLNPVGSFGFNTPQQMGSMGGLPSEIARPFGAIEGPQMALRTVRPFRPSNLPLGSSRKAFKKTSILSGKNNDTRLKDQLYNENSKLSHAFSDEKREKAHAYHALRKKEVNLKSWDKTLKHYHSLTKGRKGHKFRRSTKAASTGTEGAKIGKKDITKIHPQHAKEAKGKRKNEIVMHRPPIIYHPPPEIYHRPDIVVHRAPIMLHRPPIVYHQPPVVVHRPAIIYHQPPIVFHQPPPMVHQPILHSRDTWVTKPVVYHTASTVSHDRTYYGIPSHLFVGGYGEGCHGAHCSYRKGKVPHSNNTRVRNSTLPRKTKRDSLSDYTSYISSLWRPNRVVKRNVHDEYDFITSSDGAKQKLSYKDLSVYNMHKRDKTTENGSPPVKRDSDDSKNAPEKKKKKDVVVNRPPIIYHPPPEIYHRPDIVVHRPPLVIHRPPIIYHQPPVIVHRPAVVYHQPPIVFHQPPPAVSQPLLYSHDSFTVHPTFYATHHGSVVRDFGHYIGVPNVITNYGNPLFGRGPPMGKRSTTEVPPSNKNGTSLDERKHKRAKNESNEKAGKKNTVLVHRPPIIYHPPPEIYHRPIIVVHRPPIMIHRAPILYHQPPVVVHRPAIVYHQPPLIFHQPPPMVHQPVLKSHDTWVSHPVVFPYSSRVMHHHTYVGVPDAYTVHHYGHYGGHGFYKSHILKHSIHDEQHAFERNEITGERKHSKKQKKHSTRPKISSLENEKESNLRLKTKAAATQKGGKKNAVIVRRPPVIYHPPPEIYHRPEIVVHRAPIVIHRAPIIYHQPPVVVHRPAIVYHEPPLIFHQPPPVVHQPVYRSHDAYVGRPIVRLYSSSMSHAGHLYHIPHAYYHGHGGAIHYMGYGKSKVPQTEYSHEEKANTRTTVNKSKKTHKRGHHTKRKHSQLTKSKDKTETGTKLHHNYKFQYHKAKDVTEKAHKKNSVVIHRPPIIYHPPPEIYHRPDIVVHRAPIVLYRAPIVYHQPPVVVHRPAIVYHQPPIVFHQPPPMVNQPVLHSHDTWVSKAVVVPYGSRVHHVATYRGVPHEDIFMHGIGTGAFGKSRVPIRGSRRNEIHGVSEKGSNAKPDETATTKQSKSRSDQGTNRLPIIQHETKHKRLKSADAATVMNKTLNNPLPAADHIKNQARPRTQRALENLISGNEKPVSGAVSITRDINNVPSDFVSAQMRMQRSINDLQGPMGGSARIQRVIAEQRNKFEEMKSKGSSTEEIKRKKRKDKHKKKKDVVVNRPPIIYHPPPEVYHRPDIVVHRAPILIHRPPIVYHQPPVVVHRPAVVYHQPPIVFHQPAPAVNQPLLFSHDSFVVHPMAFASHMGSVVNDAGHYVGLPHGGVSNYPGTMPHGPTGHIFPSMNSPSWSRRAEVSKPQHKINEKVNHKKYHQQRKRSTQIRDDKNAKIAQKNTKFLKQKSKQRKGERKNKVIVARPAMIYHPPPEIYDRPDIIVHRPDVVIHQPSIVYHQSSVVVHRAPVIYHQPPVVFHQPTPMVSQPVYQAHDTYLAQHVYHPHESHISHSATYVGTPHYYPGHNSFGWGLPGNAPNAYVQAPEQIPRYGYAYGPTFPLLNRYAPFLPPRAYGRSKVENVKSKVKAKDAKSKQGQKNRRRRSATKGKHQLHYHHHPHQNHHSHHHHHDHQRIKDFNHLYPKKSFSLIGHRKHSIVINRPPMIYYPPPKVYHQPDIVMQQPALIYHRPTLVLQQPPTIVHHPDIVYHQPSVVLHNPQPIMQTPVIPAPALVKSHMEKTSTTRQISEKEKGTHGEEGVKSDERRDLSSPPQVKKRKNKNASKKQSVVAIHQPAIVYHSPPEIIQKPPIVVRQSPMVVHRQPILIHRPPLVVPSSPLIIRRPLVIIHQTDVPAGYPVQKSNLESPNIPKAKDQHSDKKQGKKKSSTKGARRSNTTRAERKNMVLVHRPAMIYHPPPEIYDRPDVIVHRPDIVIHRPSIVYHQPSVVVHRPPIIYRQPAVVFHQPPPMVHQPIMHSQDTYVAQPVPVPYTSHIHHAATYVGAPHSFNEPNFNEHAFGKSEVARVRNDFNSDVNRTSTLNATKSAEKNQSRVTPSEPSKDLTKSKSKSNSKGHYKANKKNQVIINRPPLIYHPPPEIYDRPDIIVHRPDIVVHRPSIVYHQPSVVVHRPPIVYQSPAVVFHQPPPLVNQPILHSHDMYVAHTVPVPHSSHIQHTSTYVGSPHYYPGSWNYGWNQPHSSGFIWGQPNPFGFAIGKSNIPSKETGKKYQIKRVSRKQNREKQKNGKRSGKNTKKTQVVVQRPPLIYHPPPEVYHKPDVIVHRPDVVIHRPAVVFHQPSVLIHRPPVIYHQPPVVFHQPAPMVSQPIMNSHDTYVAHPYFTPTWSNLYHAGNYEGAPHVYSSGWGEHGFGIANAFGKTKVEKSQKMLKNHEKKGISLSGARRTLEKETKAVDDQQNMKNMTTEVASEKKKNLVVMHRPPLIYHPPPEIYHKPDVIVHRPDLVIHRPSFVLHQPSVVVHRPPVIYRQPPIIFHQPPPMVQQPILQSHDTYVSNTHFVPLTSHVLHAGSYIGAPHYYHGGWGHSFRKTKVEKTTEKQAKIGRHRNKDAKDSGRKKRSLTGAKDSSEPKKQRNKKKDSKKGHKKNLVIIRRPPLVYHPPPEIYHKPVVVLHRPDIVIHRPSVIFHQPSVVVHRPSVIYRQPPLVFHQPPPTVHQPIFHSQETYVAQPHFVPYMSHLSHAGSYVGIPHFFPGHWRSGHLIGHAYGKSKIEKNRKKSPVKTNTASKKSETKSEDQKGQDGKVMQERKHAAQLHPQKENKKDHHTKIHRKNLVLVQRPTLIYHPPPEIYARPNIIVHRPDVVIHQASVVYHQPSVVVHRPPVIYNPPPVVFHQPPPMVNQPMYTSHDIYKGQLQFVPYASHIKHAQSYVGAPHYFPGGWNYGYGFSNSYIPRSVGFNHWSPMQQLYPHQANYLIPNTIATSSGTRKSSAFVKSDVQKYKDSKNDNLTTTKYDKKKSIHSDKKDRKRSRRSTHLAKILHKKVNKTGKGSKKNAVVIRRPPLVYHPPPEVYHKPDVIVHRPDVVIHQPSVVYHQPSVMVHRPPVIYNQPPVIFHQPSPMINQAIIHSRDHYIARPSFVPYASHVDHASSYLGAPDIFHEGASVYSTSFGKSNVVKHASESTKHRHKTESKSEILGGKHEKTTRAGDFHPQKEKEENASRKNDIVVSRPPIIYHPPPEIYHRPDIVVHRAPIVLHRPPIIYHQPPVVVHRPAVVYHQPPVVFHQPPPTVHQPILHSHDSFIVRPNAKFFPQGSTLTHSMSYVGIPNHVLHGDETTFPMFHRSHIEHSGKGKPLKKTLTRKNPVPKSTISKIPTTNKENTQTTITDQTQKKTLRSIIHQHKLRKRQLFGSHSLFGSVSPINNIDDSHKSVEQKNKLSTIPRHTSNRKKNTAKRQLVLPEPTESVLRNTLPSVYDILQMAALQNQALREPEDLQELSNANKVPFPGGSMERIAVRQYPFTFQNYLQSAPRHDSPEVRVHVETTKSSIPRDERRKRQIVPLYQTQYTGQIQPIALQAPNLPNLRETAHEFSPSPIDHLFSPYHPTYSPISGPYHYLDMNTGQNRPRVNINVQSVRSKVPDANHLIQKRSQGKNSKRQFLALLPPESPGFPIGLRAGVTSFPISPYSTQYRLPLQLLPPLDFSDESDSDETTFPAALSAIRGQSSNSYNPFNALQEEEKENYSPSINSIASYIKSLYRNYLGYPLYQHRHKPKVDIEVHASKSQIPKATGKTQGFKSHIAKRNLNSLSPNSELIANHHYLSTAYEPKRYQLNSLHVSRSVKTAKRHSVTAKFKQSRSSEAGKRKQIPRTRTGNKRDELLQDNDNERDISPFQGNSNMVATQENQFMSSSDSYPLQNELTAGNNEGIPTPLQQQENLETDDQEHSQPQEQQQDQQQDQQQITVQQPISLPDQRAVEPFQQQLAFPVPMAPIQLPIQSGFQPGFQPAVNLPLEPPIAPLQSVIPGTLPVISSTQAAGQTGAEEGSSARKWQPKHTTIDINVGAKSIVPQRSTKSKKSRKRKLIHSLPAKGKDNQKRAQVSLLTRIPAMQVLPQTFKQNGIMMPAFNTLPVNHRIKENGMLLEELQRQKKNQILVEKIKKEHMKPKENARKRQFFALQQSSLPVQVPFLNTLQVPQIKPNLNQPRVSVHIETAKKKTLKKQGIERNQNKAKQKRQIYGLSELPQEGLTQPLTLESRTQPLGYFPNSVHTPRVSINVVTSKRSRQDFQDIRKRQLLSYPSDVTRTLDEPVQSSQTTLLANELPQYNAVQSPNLVQASQSTEDEALQNVIQSNPSIQQQQQLTYLSSKEEGFNNRPKVIVHVEASKRDTKQKKKVHHAPVVHASKLSEKNEGADGYESPKKSKRQLFGTVPLFSSLDQTTLSGELGGVNSARSSVPISSNTQAKRIQKRQFYNYLGGQQEQVLSTQAMKDTNAVEQQQQDMPIQAFDQDSNVQTELPQMNLPQGSELPASNQYQGQIEGAESNQRMVSLDPLGAFHRPRVSINVQTTKSKVPYTLETEPNWSENKGTIYPQKETRKTKRQLEILGGGGILGRRRGTKLLTSPALKKGRGGNLLGLGSNLNKPVEVFADPMTNLLAGRLAGRKRPRLGGIRIPTAAGGVTLKDSVNQIEGPLTPGQGASATLQDNIAEEIAPFVQDSRTTESNPLLPPSAIAGPVLDPFGKGNTGDLPLPDTSVDRAEILPESTLNQAVNLPLEAAAAVPTPERQVLLTPQMLPVAPILPLAPPMLIPQAPPIQSLSAADQNVPDIRNTPPLRPVLPPIIPMPLPIAAAPPSPFTKSKGLFSDSEEDKPSVHVNVQTSRSNVPDAKHRSKGITRGPPGRG</sequence>
<feature type="region of interest" description="Disordered" evidence="1">
    <location>
        <begin position="2248"/>
        <end position="2303"/>
    </location>
</feature>
<feature type="region of interest" description="Disordered" evidence="1">
    <location>
        <begin position="1355"/>
        <end position="1387"/>
    </location>
</feature>
<feature type="compositionally biased region" description="Basic and acidic residues" evidence="1">
    <location>
        <begin position="1871"/>
        <end position="1884"/>
    </location>
</feature>
<feature type="compositionally biased region" description="Polar residues" evidence="1">
    <location>
        <begin position="1745"/>
        <end position="1758"/>
    </location>
</feature>
<feature type="compositionally biased region" description="Basic and acidic residues" evidence="1">
    <location>
        <begin position="2403"/>
        <end position="2435"/>
    </location>
</feature>
<feature type="compositionally biased region" description="Basic and acidic residues" evidence="1">
    <location>
        <begin position="223"/>
        <end position="234"/>
    </location>
</feature>
<dbReference type="PANTHER" id="PTHR13100">
    <property type="entry name" value="CELL GROWTH-REGULATING NUCLEOLAR PROTEIN LYAR"/>
    <property type="match status" value="1"/>
</dbReference>
<protein>
    <submittedName>
        <fullName evidence="3">Uncharacterized protein</fullName>
    </submittedName>
</protein>
<feature type="compositionally biased region" description="Basic residues" evidence="1">
    <location>
        <begin position="2908"/>
        <end position="2917"/>
    </location>
</feature>
<dbReference type="PANTHER" id="PTHR13100:SF10">
    <property type="entry name" value="CELL GROWTH-REGULATING NUCLEOLAR PROTEIN"/>
    <property type="match status" value="1"/>
</dbReference>
<feature type="region of interest" description="Disordered" evidence="1">
    <location>
        <begin position="2523"/>
        <end position="2568"/>
    </location>
</feature>
<feature type="compositionally biased region" description="Basic and acidic residues" evidence="1">
    <location>
        <begin position="4038"/>
        <end position="4047"/>
    </location>
</feature>
<feature type="compositionally biased region" description="Basic residues" evidence="1">
    <location>
        <begin position="1885"/>
        <end position="1896"/>
    </location>
</feature>
<feature type="compositionally biased region" description="Basic residues" evidence="1">
    <location>
        <begin position="3251"/>
        <end position="3265"/>
    </location>
</feature>
<feature type="compositionally biased region" description="Basic residues" evidence="1">
    <location>
        <begin position="2547"/>
        <end position="2558"/>
    </location>
</feature>